<reference evidence="3" key="2">
    <citation type="submission" date="2019-10" db="EMBL/GenBank/DDBJ databases">
        <title>A de novo genome assembly of a pear dwarfing rootstock.</title>
        <authorList>
            <person name="Wang F."/>
            <person name="Wang J."/>
            <person name="Li S."/>
            <person name="Zhang Y."/>
            <person name="Fang M."/>
            <person name="Ma L."/>
            <person name="Zhao Y."/>
            <person name="Jiang S."/>
        </authorList>
    </citation>
    <scope>NUCLEOTIDE SEQUENCE [LARGE SCALE GENOMIC DNA]</scope>
</reference>
<evidence type="ECO:0000313" key="2">
    <source>
        <dbReference type="EMBL" id="KAB2599287.1"/>
    </source>
</evidence>
<protein>
    <submittedName>
        <fullName evidence="2">Uncharacterized protein</fullName>
    </submittedName>
</protein>
<evidence type="ECO:0000256" key="1">
    <source>
        <dbReference type="SAM" id="MobiDB-lite"/>
    </source>
</evidence>
<comment type="caution">
    <text evidence="2">The sequence shown here is derived from an EMBL/GenBank/DDBJ whole genome shotgun (WGS) entry which is preliminary data.</text>
</comment>
<dbReference type="Proteomes" id="UP000327157">
    <property type="component" value="Chromosome 13"/>
</dbReference>
<evidence type="ECO:0000313" key="3">
    <source>
        <dbReference type="Proteomes" id="UP000327157"/>
    </source>
</evidence>
<dbReference type="EMBL" id="SMOL01000753">
    <property type="protein sequence ID" value="KAB2599287.1"/>
    <property type="molecule type" value="Genomic_DNA"/>
</dbReference>
<feature type="compositionally biased region" description="Polar residues" evidence="1">
    <location>
        <begin position="185"/>
        <end position="196"/>
    </location>
</feature>
<reference evidence="2 3" key="1">
    <citation type="submission" date="2019-09" db="EMBL/GenBank/DDBJ databases">
        <authorList>
            <person name="Ou C."/>
        </authorList>
    </citation>
    <scope>NUCLEOTIDE SEQUENCE [LARGE SCALE GENOMIC DNA]</scope>
    <source>
        <strain evidence="2">S2</strain>
        <tissue evidence="2">Leaf</tissue>
    </source>
</reference>
<organism evidence="2 3">
    <name type="scientific">Pyrus ussuriensis x Pyrus communis</name>
    <dbReference type="NCBI Taxonomy" id="2448454"/>
    <lineage>
        <taxon>Eukaryota</taxon>
        <taxon>Viridiplantae</taxon>
        <taxon>Streptophyta</taxon>
        <taxon>Embryophyta</taxon>
        <taxon>Tracheophyta</taxon>
        <taxon>Spermatophyta</taxon>
        <taxon>Magnoliopsida</taxon>
        <taxon>eudicotyledons</taxon>
        <taxon>Gunneridae</taxon>
        <taxon>Pentapetalae</taxon>
        <taxon>rosids</taxon>
        <taxon>fabids</taxon>
        <taxon>Rosales</taxon>
        <taxon>Rosaceae</taxon>
        <taxon>Amygdaloideae</taxon>
        <taxon>Maleae</taxon>
        <taxon>Pyrus</taxon>
    </lineage>
</organism>
<reference evidence="2 3" key="3">
    <citation type="submission" date="2019-11" db="EMBL/GenBank/DDBJ databases">
        <title>A de novo genome assembly of a pear dwarfing rootstock.</title>
        <authorList>
            <person name="Wang F."/>
            <person name="Wang J."/>
            <person name="Li S."/>
            <person name="Zhang Y."/>
            <person name="Fang M."/>
            <person name="Ma L."/>
            <person name="Zhao Y."/>
            <person name="Jiang S."/>
        </authorList>
    </citation>
    <scope>NUCLEOTIDE SEQUENCE [LARGE SCALE GENOMIC DNA]</scope>
    <source>
        <strain evidence="2">S2</strain>
        <tissue evidence="2">Leaf</tissue>
    </source>
</reference>
<dbReference type="AlphaFoldDB" id="A0A5N5F8K6"/>
<gene>
    <name evidence="2" type="ORF">D8674_009558</name>
</gene>
<name>A0A5N5F8K6_9ROSA</name>
<keyword evidence="3" id="KW-1185">Reference proteome</keyword>
<accession>A0A5N5F8K6</accession>
<feature type="region of interest" description="Disordered" evidence="1">
    <location>
        <begin position="166"/>
        <end position="196"/>
    </location>
</feature>
<sequence>MADSGEGSGKKKLVVRIERYRRKQVLYFKSRNLAEAYAEFKYDIGNLLQRDCSAKFESWKKVSHEIETVVLWKRFDAEEMAKMFNWEMKTLKNTRGPCRQLKTAKVTWVTTSRILIKDIGQHQWRSSIKSWKAMPEETKNRVHNQLSPSVPPEYISLVFLHHHHHIPSTSSKHSNQARRPPTPSPTNSKILRTTFL</sequence>
<proteinExistence type="predicted"/>